<feature type="signal peptide" evidence="2">
    <location>
        <begin position="1"/>
        <end position="22"/>
    </location>
</feature>
<accession>A0ABZ3E4X3</accession>
<evidence type="ECO:0000256" key="2">
    <source>
        <dbReference type="SAM" id="SignalP"/>
    </source>
</evidence>
<dbReference type="RefSeq" id="WP_172972229.1">
    <property type="nucleotide sequence ID" value="NZ_CP152380.1"/>
</dbReference>
<dbReference type="EMBL" id="CP152380">
    <property type="protein sequence ID" value="XAF54104.1"/>
    <property type="molecule type" value="Genomic_DNA"/>
</dbReference>
<feature type="region of interest" description="Disordered" evidence="1">
    <location>
        <begin position="33"/>
        <end position="52"/>
    </location>
</feature>
<evidence type="ECO:0000313" key="3">
    <source>
        <dbReference type="EMBL" id="XAF54104.1"/>
    </source>
</evidence>
<sequence>MRKFTVLMTAIVLTASASVSMAMNGQADRFNEARSYPDKTVEVAPRADSQSK</sequence>
<feature type="chain" id="PRO_5046724680" evidence="2">
    <location>
        <begin position="23"/>
        <end position="52"/>
    </location>
</feature>
<keyword evidence="2" id="KW-0732">Signal</keyword>
<proteinExistence type="predicted"/>
<protein>
    <submittedName>
        <fullName evidence="3">Uncharacterized protein</fullName>
    </submittedName>
</protein>
<evidence type="ECO:0000256" key="1">
    <source>
        <dbReference type="SAM" id="MobiDB-lite"/>
    </source>
</evidence>
<evidence type="ECO:0000313" key="4">
    <source>
        <dbReference type="Proteomes" id="UP001445268"/>
    </source>
</evidence>
<name>A0ABZ3E4X3_9GAMM</name>
<gene>
    <name evidence="3" type="ORF">AAGT77_00730</name>
</gene>
<reference evidence="3 4" key="1">
    <citation type="submission" date="2024-04" db="EMBL/GenBank/DDBJ databases">
        <title>Marinobacter sp. SBY-1.</title>
        <authorList>
            <person name="Pan C."/>
        </authorList>
    </citation>
    <scope>NUCLEOTIDE SEQUENCE [LARGE SCALE GENOMIC DNA]</scope>
    <source>
        <strain evidence="3 4">SBY-1</strain>
    </source>
</reference>
<organism evidence="3 4">
    <name type="scientific">Marinobacter alkaliphilus</name>
    <dbReference type="NCBI Taxonomy" id="254719"/>
    <lineage>
        <taxon>Bacteria</taxon>
        <taxon>Pseudomonadati</taxon>
        <taxon>Pseudomonadota</taxon>
        <taxon>Gammaproteobacteria</taxon>
        <taxon>Pseudomonadales</taxon>
        <taxon>Marinobacteraceae</taxon>
        <taxon>Marinobacter</taxon>
    </lineage>
</organism>
<keyword evidence="4" id="KW-1185">Reference proteome</keyword>
<dbReference type="Proteomes" id="UP001445268">
    <property type="component" value="Chromosome"/>
</dbReference>